<dbReference type="Proteomes" id="UP001055658">
    <property type="component" value="Chromosome"/>
</dbReference>
<name>A0ABY4VHV4_9GAMM</name>
<reference evidence="1" key="1">
    <citation type="submission" date="2022-02" db="EMBL/GenBank/DDBJ databases">
        <title>Coral-associated bacteria.</title>
        <authorList>
            <person name="Tang K."/>
            <person name="Wang X."/>
        </authorList>
    </citation>
    <scope>NUCLEOTIDE SEQUENCE</scope>
    <source>
        <strain evidence="1">SCSIO 43006</strain>
    </source>
</reference>
<evidence type="ECO:0008006" key="3">
    <source>
        <dbReference type="Google" id="ProtNLM"/>
    </source>
</evidence>
<organism evidence="1 2">
    <name type="scientific">Microbulbifer variabilis</name>
    <dbReference type="NCBI Taxonomy" id="266805"/>
    <lineage>
        <taxon>Bacteria</taxon>
        <taxon>Pseudomonadati</taxon>
        <taxon>Pseudomonadota</taxon>
        <taxon>Gammaproteobacteria</taxon>
        <taxon>Cellvibrionales</taxon>
        <taxon>Microbulbiferaceae</taxon>
        <taxon>Microbulbifer</taxon>
    </lineage>
</organism>
<keyword evidence="2" id="KW-1185">Reference proteome</keyword>
<evidence type="ECO:0000313" key="1">
    <source>
        <dbReference type="EMBL" id="USD22410.1"/>
    </source>
</evidence>
<dbReference type="RefSeq" id="WP_252084769.1">
    <property type="nucleotide sequence ID" value="NZ_CP092418.1"/>
</dbReference>
<accession>A0ABY4VHV4</accession>
<dbReference type="EMBL" id="CP092418">
    <property type="protein sequence ID" value="USD22410.1"/>
    <property type="molecule type" value="Genomic_DNA"/>
</dbReference>
<gene>
    <name evidence="1" type="ORF">MJO52_04575</name>
</gene>
<sequence>MKNNNLYMVVTILILSVCNTQRVEANGGNTNRITEVLKSGEVGVNLRYRTEYVEQDNMYEDAVASTLRTRINWRSGSFQGANFFLELDNVSEIGVDKYNSTVNGKTEYPVVADPKGTEINQVYLRYNLEQLKVTVGNQRINLNNPRFVGGMEGKASWRQNERTYDGIRYQYGNPGQLQLDHSYIYNINRVYGEDSNFSDFKGDIHLFRASYPVLTKHQLSVFLYNLDFDNAINDSSRTYGMDYLGNFGAIETRLSFAHQKNINQNLNDYSANYYLAEITGTLGKMKGKIGYEILGANNGIGFSTPLATTHKFQGFTDKFRKTPAKGVEDLYVTANLKLIGGNLGISYHNFDANQGSAFYGSEWSVRYNRKFSKNLSGMVKYANYNAKDYLSDTNKFWLMITMNF</sequence>
<protein>
    <recommendedName>
        <fullName evidence="3">Alginate export domain-containing protein</fullName>
    </recommendedName>
</protein>
<proteinExistence type="predicted"/>
<evidence type="ECO:0000313" key="2">
    <source>
        <dbReference type="Proteomes" id="UP001055658"/>
    </source>
</evidence>